<protein>
    <submittedName>
        <fullName evidence="2">Uncharacterized protein</fullName>
    </submittedName>
</protein>
<keyword evidence="1" id="KW-0732">Signal</keyword>
<evidence type="ECO:0000256" key="1">
    <source>
        <dbReference type="SAM" id="SignalP"/>
    </source>
</evidence>
<evidence type="ECO:0000313" key="2">
    <source>
        <dbReference type="EMBL" id="MBW0525174.1"/>
    </source>
</evidence>
<organism evidence="2 3">
    <name type="scientific">Austropuccinia psidii MF-1</name>
    <dbReference type="NCBI Taxonomy" id="1389203"/>
    <lineage>
        <taxon>Eukaryota</taxon>
        <taxon>Fungi</taxon>
        <taxon>Dikarya</taxon>
        <taxon>Basidiomycota</taxon>
        <taxon>Pucciniomycotina</taxon>
        <taxon>Pucciniomycetes</taxon>
        <taxon>Pucciniales</taxon>
        <taxon>Sphaerophragmiaceae</taxon>
        <taxon>Austropuccinia</taxon>
    </lineage>
</organism>
<reference evidence="2" key="1">
    <citation type="submission" date="2021-03" db="EMBL/GenBank/DDBJ databases">
        <title>Draft genome sequence of rust myrtle Austropuccinia psidii MF-1, a brazilian biotype.</title>
        <authorList>
            <person name="Quecine M.C."/>
            <person name="Pachon D.M.R."/>
            <person name="Bonatelli M.L."/>
            <person name="Correr F.H."/>
            <person name="Franceschini L.M."/>
            <person name="Leite T.F."/>
            <person name="Margarido G.R.A."/>
            <person name="Almeida C.A."/>
            <person name="Ferrarezi J.A."/>
            <person name="Labate C.A."/>
        </authorList>
    </citation>
    <scope>NUCLEOTIDE SEQUENCE</scope>
    <source>
        <strain evidence="2">MF-1</strain>
    </source>
</reference>
<keyword evidence="3" id="KW-1185">Reference proteome</keyword>
<dbReference type="AlphaFoldDB" id="A0A9Q3I409"/>
<sequence>GCCSILLLLCDFILIVDCSPPFSYLLSNRFTVSKLHKLWRMDSTNYGELNAQITILLRSRELLDVCENELPLDASTTAKNKWNKASFDAVSLISSRVSHRVFIEVVKHYSKNAHLLWTKLQEQYASKKAINRGRV</sequence>
<feature type="non-terminal residue" evidence="2">
    <location>
        <position position="135"/>
    </location>
</feature>
<accession>A0A9Q3I409</accession>
<evidence type="ECO:0000313" key="3">
    <source>
        <dbReference type="Proteomes" id="UP000765509"/>
    </source>
</evidence>
<feature type="signal peptide" evidence="1">
    <location>
        <begin position="1"/>
        <end position="18"/>
    </location>
</feature>
<comment type="caution">
    <text evidence="2">The sequence shown here is derived from an EMBL/GenBank/DDBJ whole genome shotgun (WGS) entry which is preliminary data.</text>
</comment>
<dbReference type="Proteomes" id="UP000765509">
    <property type="component" value="Unassembled WGS sequence"/>
</dbReference>
<dbReference type="EMBL" id="AVOT02031610">
    <property type="protein sequence ID" value="MBW0525174.1"/>
    <property type="molecule type" value="Genomic_DNA"/>
</dbReference>
<name>A0A9Q3I409_9BASI</name>
<gene>
    <name evidence="2" type="ORF">O181_064889</name>
</gene>
<proteinExistence type="predicted"/>
<feature type="chain" id="PRO_5040307650" evidence="1">
    <location>
        <begin position="19"/>
        <end position="135"/>
    </location>
</feature>